<dbReference type="AlphaFoldDB" id="A0A077L5W1"/>
<accession>A0A077L5W1</accession>
<dbReference type="KEGG" id="mcan:MCAN360_0115"/>
<feature type="compositionally biased region" description="Low complexity" evidence="2">
    <location>
        <begin position="172"/>
        <end position="186"/>
    </location>
</feature>
<keyword evidence="3" id="KW-0732">Signal</keyword>
<evidence type="ECO:0000256" key="2">
    <source>
        <dbReference type="SAM" id="MobiDB-lite"/>
    </source>
</evidence>
<evidence type="ECO:0000256" key="1">
    <source>
        <dbReference type="SAM" id="Coils"/>
    </source>
</evidence>
<feature type="chain" id="PRO_5001719927" evidence="3">
    <location>
        <begin position="30"/>
        <end position="348"/>
    </location>
</feature>
<feature type="signal peptide" evidence="3">
    <location>
        <begin position="1"/>
        <end position="29"/>
    </location>
</feature>
<organism evidence="4 5">
    <name type="scientific">Metamycoplasma canadense</name>
    <dbReference type="NCBI Taxonomy" id="29554"/>
    <lineage>
        <taxon>Bacteria</taxon>
        <taxon>Bacillati</taxon>
        <taxon>Mycoplasmatota</taxon>
        <taxon>Mycoplasmoidales</taxon>
        <taxon>Metamycoplasmataceae</taxon>
        <taxon>Metamycoplasma</taxon>
    </lineage>
</organism>
<dbReference type="OrthoDB" id="403783at2"/>
<gene>
    <name evidence="4" type="ORF">MCAN360_0115</name>
</gene>
<dbReference type="RefSeq" id="WP_045433263.1">
    <property type="nucleotide sequence ID" value="NZ_AP014631.1"/>
</dbReference>
<dbReference type="Proteomes" id="UP000031641">
    <property type="component" value="Chromosome"/>
</dbReference>
<feature type="compositionally biased region" description="Basic and acidic residues" evidence="2">
    <location>
        <begin position="132"/>
        <end position="153"/>
    </location>
</feature>
<keyword evidence="1" id="KW-0175">Coiled coil</keyword>
<evidence type="ECO:0000313" key="4">
    <source>
        <dbReference type="EMBL" id="BAP39387.1"/>
    </source>
</evidence>
<evidence type="ECO:0000313" key="5">
    <source>
        <dbReference type="Proteomes" id="UP000031641"/>
    </source>
</evidence>
<protein>
    <submittedName>
        <fullName evidence="4">Uncharacterized protein</fullName>
    </submittedName>
</protein>
<feature type="region of interest" description="Disordered" evidence="2">
    <location>
        <begin position="131"/>
        <end position="206"/>
    </location>
</feature>
<dbReference type="PROSITE" id="PS51257">
    <property type="entry name" value="PROKAR_LIPOPROTEIN"/>
    <property type="match status" value="1"/>
</dbReference>
<name>A0A077L5W1_9BACT</name>
<dbReference type="EMBL" id="AP014631">
    <property type="protein sequence ID" value="BAP39387.1"/>
    <property type="molecule type" value="Genomic_DNA"/>
</dbReference>
<keyword evidence="5" id="KW-1185">Reference proteome</keyword>
<feature type="coiled-coil region" evidence="1">
    <location>
        <begin position="35"/>
        <end position="130"/>
    </location>
</feature>
<reference evidence="5" key="1">
    <citation type="journal article" date="2014" name="Genome Announc.">
        <title>Complete Genome Sequence of Mycoplasma canadense Strain HAZ 360_1 from Bovine Mastitic Milk in Japan.</title>
        <authorList>
            <person name="Hata E."/>
        </authorList>
    </citation>
    <scope>NUCLEOTIDE SEQUENCE [LARGE SCALE GENOMIC DNA]</scope>
    <source>
        <strain evidence="5">HAZ360_1</strain>
    </source>
</reference>
<proteinExistence type="predicted"/>
<dbReference type="HOGENOM" id="CLU_663603_0_0_14"/>
<evidence type="ECO:0000256" key="3">
    <source>
        <dbReference type="SAM" id="SignalP"/>
    </source>
</evidence>
<sequence>MKKINKFLLSVTPLSLLTTLPLISSSCNVATKEDNKIKEQLKTEYEKKINELSQLITSLNEANQSLDKSEEKIKKQIIEKNNEIKNLEQKINEIKQKHNQQKNEASKSSFNKLKENKQLLEDVNKQLSGLSKFDEKLDNQNEKDTKKPKETEKQTPPASTAKPEPDSKPAETPQGGSSTTPEPTTPKQNPPTTAEEPKQDSNTNDEWTKKISKLTEEQKNIVNKIKDKTIVTNKLNDDDKKLLNELTMAQIKNTNKYYGYILPDAEDTIKFGNKSKEAKKNGKKFTNLKFDESFIKELKAKKITHPMFGINGENRNALSFEKKDNGNFTIPFKFKGSEEIFEIELPKR</sequence>